<gene>
    <name evidence="12" type="ORF">QYE76_020198</name>
</gene>
<dbReference type="AlphaFoldDB" id="A0AAD8R5X5"/>
<feature type="domain" description="Zinc-finger" evidence="11">
    <location>
        <begin position="112"/>
        <end position="179"/>
    </location>
</feature>
<keyword evidence="6" id="KW-0832">Ubl conjugation</keyword>
<comment type="subcellular location">
    <subcellularLocation>
        <location evidence="2">Cytoplasm</location>
    </subcellularLocation>
    <subcellularLocation>
        <location evidence="1">Nucleus</location>
    </subcellularLocation>
</comment>
<dbReference type="PANTHER" id="PTHR31169">
    <property type="entry name" value="OS05G0300700 PROTEIN"/>
    <property type="match status" value="1"/>
</dbReference>
<reference evidence="12" key="1">
    <citation type="submission" date="2023-07" db="EMBL/GenBank/DDBJ databases">
        <title>A chromosome-level genome assembly of Lolium multiflorum.</title>
        <authorList>
            <person name="Chen Y."/>
            <person name="Copetti D."/>
            <person name="Kolliker R."/>
            <person name="Studer B."/>
        </authorList>
    </citation>
    <scope>NUCLEOTIDE SEQUENCE</scope>
    <source>
        <strain evidence="12">02402/16</strain>
        <tissue evidence="12">Leaf</tissue>
    </source>
</reference>
<evidence type="ECO:0000256" key="10">
    <source>
        <dbReference type="SAM" id="MobiDB-lite"/>
    </source>
</evidence>
<feature type="compositionally biased region" description="Low complexity" evidence="10">
    <location>
        <begin position="1"/>
        <end position="11"/>
    </location>
</feature>
<proteinExistence type="predicted"/>
<evidence type="ECO:0000256" key="5">
    <source>
        <dbReference type="ARBA" id="ARBA00022553"/>
    </source>
</evidence>
<dbReference type="InterPro" id="IPR018866">
    <property type="entry name" value="Znf-4CXXC_R1"/>
</dbReference>
<dbReference type="PANTHER" id="PTHR31169:SF8">
    <property type="entry name" value="ZINC-FINGER DOMAIN OF MONOAMINE-OXIDASE A REPRESSOR R1 PROTEIN"/>
    <property type="match status" value="1"/>
</dbReference>
<comment type="caution">
    <text evidence="12">The sequence shown here is derived from an EMBL/GenBank/DDBJ whole genome shotgun (WGS) entry which is preliminary data.</text>
</comment>
<evidence type="ECO:0000256" key="4">
    <source>
        <dbReference type="ARBA" id="ARBA00022499"/>
    </source>
</evidence>
<dbReference type="GO" id="GO:0006355">
    <property type="term" value="P:regulation of DNA-templated transcription"/>
    <property type="evidence" value="ECO:0007669"/>
    <property type="project" value="InterPro"/>
</dbReference>
<evidence type="ECO:0000256" key="7">
    <source>
        <dbReference type="ARBA" id="ARBA00023015"/>
    </source>
</evidence>
<keyword evidence="8" id="KW-0804">Transcription</keyword>
<keyword evidence="9" id="KW-0539">Nucleus</keyword>
<name>A0AAD8R5X5_LOLMU</name>
<dbReference type="GO" id="GO:0005634">
    <property type="term" value="C:nucleus"/>
    <property type="evidence" value="ECO:0007669"/>
    <property type="project" value="UniProtKB-SubCell"/>
</dbReference>
<keyword evidence="5" id="KW-0597">Phosphoprotein</keyword>
<keyword evidence="4" id="KW-1017">Isopeptide bond</keyword>
<evidence type="ECO:0000256" key="9">
    <source>
        <dbReference type="ARBA" id="ARBA00023242"/>
    </source>
</evidence>
<dbReference type="Pfam" id="PF10497">
    <property type="entry name" value="zf-4CXXC_R1"/>
    <property type="match status" value="1"/>
</dbReference>
<evidence type="ECO:0000313" key="13">
    <source>
        <dbReference type="Proteomes" id="UP001231189"/>
    </source>
</evidence>
<evidence type="ECO:0000256" key="3">
    <source>
        <dbReference type="ARBA" id="ARBA00022490"/>
    </source>
</evidence>
<evidence type="ECO:0000256" key="2">
    <source>
        <dbReference type="ARBA" id="ARBA00004496"/>
    </source>
</evidence>
<evidence type="ECO:0000313" key="12">
    <source>
        <dbReference type="EMBL" id="KAK1614681.1"/>
    </source>
</evidence>
<evidence type="ECO:0000259" key="11">
    <source>
        <dbReference type="Pfam" id="PF10497"/>
    </source>
</evidence>
<evidence type="ECO:0000256" key="1">
    <source>
        <dbReference type="ARBA" id="ARBA00004123"/>
    </source>
</evidence>
<dbReference type="EMBL" id="JAUUTY010000006">
    <property type="protein sequence ID" value="KAK1614681.1"/>
    <property type="molecule type" value="Genomic_DNA"/>
</dbReference>
<evidence type="ECO:0000256" key="6">
    <source>
        <dbReference type="ARBA" id="ARBA00022843"/>
    </source>
</evidence>
<keyword evidence="3" id="KW-0963">Cytoplasm</keyword>
<dbReference type="Proteomes" id="UP001231189">
    <property type="component" value="Unassembled WGS sequence"/>
</dbReference>
<protein>
    <recommendedName>
        <fullName evidence="11">Zinc-finger domain-containing protein</fullName>
    </recommendedName>
</protein>
<organism evidence="12 13">
    <name type="scientific">Lolium multiflorum</name>
    <name type="common">Italian ryegrass</name>
    <name type="synonym">Lolium perenne subsp. multiflorum</name>
    <dbReference type="NCBI Taxonomy" id="4521"/>
    <lineage>
        <taxon>Eukaryota</taxon>
        <taxon>Viridiplantae</taxon>
        <taxon>Streptophyta</taxon>
        <taxon>Embryophyta</taxon>
        <taxon>Tracheophyta</taxon>
        <taxon>Spermatophyta</taxon>
        <taxon>Magnoliopsida</taxon>
        <taxon>Liliopsida</taxon>
        <taxon>Poales</taxon>
        <taxon>Poaceae</taxon>
        <taxon>BOP clade</taxon>
        <taxon>Pooideae</taxon>
        <taxon>Poodae</taxon>
        <taxon>Poeae</taxon>
        <taxon>Poeae Chloroplast Group 2 (Poeae type)</taxon>
        <taxon>Loliodinae</taxon>
        <taxon>Loliinae</taxon>
        <taxon>Lolium</taxon>
    </lineage>
</organism>
<feature type="region of interest" description="Disordered" evidence="10">
    <location>
        <begin position="1"/>
        <end position="113"/>
    </location>
</feature>
<accession>A0AAD8R5X5</accession>
<keyword evidence="13" id="KW-1185">Reference proteome</keyword>
<keyword evidence="7" id="KW-0805">Transcription regulation</keyword>
<evidence type="ECO:0000256" key="8">
    <source>
        <dbReference type="ARBA" id="ARBA00023163"/>
    </source>
</evidence>
<sequence>MEIPAPSSLEASGGGGGGGEESAAPTRNGVPGQTGDALEGDGARGVESVATESDGAGGGEECAAPTSNGVPGQTGDALEGDGARGVESVATESDGADPGAAAPQIHEPRPDRKTCHQCRQGKSYFGAACKVKKKYGLCKLRYCRKCLINRYGESEDAVELDDSWACPKCRGECNCSNCR</sequence>
<dbReference type="GO" id="GO:0005737">
    <property type="term" value="C:cytoplasm"/>
    <property type="evidence" value="ECO:0007669"/>
    <property type="project" value="UniProtKB-SubCell"/>
</dbReference>
<dbReference type="InterPro" id="IPR040221">
    <property type="entry name" value="CDCA7/CDA7L"/>
</dbReference>